<gene>
    <name evidence="2" type="ORF">A7A78_03095</name>
</gene>
<keyword evidence="3" id="KW-1185">Reference proteome</keyword>
<keyword evidence="1" id="KW-0732">Signal</keyword>
<organism evidence="2 3">
    <name type="scientific">Aequorivita soesokkakensis</name>
    <dbReference type="NCBI Taxonomy" id="1385699"/>
    <lineage>
        <taxon>Bacteria</taxon>
        <taxon>Pseudomonadati</taxon>
        <taxon>Bacteroidota</taxon>
        <taxon>Flavobacteriia</taxon>
        <taxon>Flavobacteriales</taxon>
        <taxon>Flavobacteriaceae</taxon>
        <taxon>Aequorivita</taxon>
    </lineage>
</organism>
<feature type="chain" id="PRO_5008392171" description="WG repeat-containing protein" evidence="1">
    <location>
        <begin position="24"/>
        <end position="336"/>
    </location>
</feature>
<evidence type="ECO:0000313" key="2">
    <source>
        <dbReference type="EMBL" id="OAD91494.1"/>
    </source>
</evidence>
<dbReference type="RefSeq" id="WP_068761668.1">
    <property type="nucleotide sequence ID" value="NZ_LXIE01000012.1"/>
</dbReference>
<dbReference type="Proteomes" id="UP000077552">
    <property type="component" value="Unassembled WGS sequence"/>
</dbReference>
<feature type="signal peptide" evidence="1">
    <location>
        <begin position="1"/>
        <end position="23"/>
    </location>
</feature>
<comment type="caution">
    <text evidence="2">The sequence shown here is derived from an EMBL/GenBank/DDBJ whole genome shotgun (WGS) entry which is preliminary data.</text>
</comment>
<proteinExistence type="predicted"/>
<protein>
    <recommendedName>
        <fullName evidence="4">WG repeat-containing protein</fullName>
    </recommendedName>
</protein>
<sequence length="336" mass="39111">MNSSIKKRTFIILLLLCSSVIKAQQKVSDKQILKHLKAKQIEWIAGESNLAKVKMKSTKKWGVYTIKASTLAGEVNIDSEEIIAPKFDSIGWFKNMEPLTIVKNKRKYGILLNPYEIHDAAEKAQCKYDAIKIKEVEGRFYTLVKEDNLWGLVDWFEGIYLVDPSFENPEDVPLVWIESWAVDTFKESKKKLNADMLIFDEDNGDGVFKARDKTSKKWGMYQSLDSEKLITLIPANYDSINFFSFNNKYTTVYNNDKVGVYLSYWSYRDKAKQTVPCSYEDYKMYDAEGVPKLAVQKNGKWGWIDWLTGKEKSEFTYETPKDLPYPYYKQDTFLEE</sequence>
<dbReference type="EMBL" id="LXIE01000012">
    <property type="protein sequence ID" value="OAD91494.1"/>
    <property type="molecule type" value="Genomic_DNA"/>
</dbReference>
<dbReference type="STRING" id="1385699.A7A78_03095"/>
<dbReference type="AlphaFoldDB" id="A0A1A9LEW0"/>
<dbReference type="InterPro" id="IPR032774">
    <property type="entry name" value="WG_beta_rep"/>
</dbReference>
<dbReference type="OrthoDB" id="5464673at2"/>
<evidence type="ECO:0000256" key="1">
    <source>
        <dbReference type="SAM" id="SignalP"/>
    </source>
</evidence>
<evidence type="ECO:0000313" key="3">
    <source>
        <dbReference type="Proteomes" id="UP000077552"/>
    </source>
</evidence>
<dbReference type="Pfam" id="PF14903">
    <property type="entry name" value="WG_beta_rep"/>
    <property type="match status" value="1"/>
</dbReference>
<name>A0A1A9LEW0_9FLAO</name>
<evidence type="ECO:0008006" key="4">
    <source>
        <dbReference type="Google" id="ProtNLM"/>
    </source>
</evidence>
<accession>A0A1A9LEW0</accession>
<reference evidence="2 3" key="1">
    <citation type="submission" date="2016-05" db="EMBL/GenBank/DDBJ databases">
        <title>Genome sequencing of Vitellibacter soesokkakensis RSSK-12.</title>
        <authorList>
            <person name="Thevarajoo S."/>
            <person name="Selvaratnam C."/>
            <person name="Goh K.M."/>
            <person name="Chan K.-G."/>
            <person name="Chong C.S."/>
        </authorList>
    </citation>
    <scope>NUCLEOTIDE SEQUENCE [LARGE SCALE GENOMIC DNA]</scope>
    <source>
        <strain evidence="2 3">RSSK-12</strain>
    </source>
</reference>